<organism evidence="1">
    <name type="scientific">Streptococcus pneumoniae</name>
    <dbReference type="NCBI Taxonomy" id="1313"/>
    <lineage>
        <taxon>Bacteria</taxon>
        <taxon>Bacillati</taxon>
        <taxon>Bacillota</taxon>
        <taxon>Bacilli</taxon>
        <taxon>Lactobacillales</taxon>
        <taxon>Streptococcaceae</taxon>
        <taxon>Streptococcus</taxon>
    </lineage>
</organism>
<dbReference type="EMBL" id="CAATHA010000005">
    <property type="protein sequence ID" value="VNP90619.1"/>
    <property type="molecule type" value="Genomic_DNA"/>
</dbReference>
<dbReference type="GO" id="GO:0004812">
    <property type="term" value="F:aminoacyl-tRNA ligase activity"/>
    <property type="evidence" value="ECO:0007669"/>
    <property type="project" value="UniProtKB-KW"/>
</dbReference>
<sequence length="65" mass="7573">MSNIEQQLAELRQSTLDRLKEIHHEGEKELQDLRVSVLGEKRLVDRLIKTPIIHPKSKNHPESLP</sequence>
<reference evidence="1" key="1">
    <citation type="submission" date="2019-04" db="EMBL/GenBank/DDBJ databases">
        <authorList>
            <consortium name="Pathogen Informatics"/>
        </authorList>
    </citation>
    <scope>NUCLEOTIDE SEQUENCE</scope>
    <source>
        <strain evidence="1">GPSC51</strain>
    </source>
</reference>
<evidence type="ECO:0000313" key="1">
    <source>
        <dbReference type="EMBL" id="VNP90619.1"/>
    </source>
</evidence>
<protein>
    <submittedName>
        <fullName evidence="1">Phenylalanyl-tRNA synthetase, alpha subunit</fullName>
    </submittedName>
</protein>
<dbReference type="AlphaFoldDB" id="A0A4J1Y9E3"/>
<keyword evidence="1" id="KW-0030">Aminoacyl-tRNA synthetase</keyword>
<proteinExistence type="predicted"/>
<keyword evidence="1" id="KW-0436">Ligase</keyword>
<accession>A0A4J1Y9E3</accession>
<gene>
    <name evidence="1" type="ORF">SAMEA3172910_00783</name>
</gene>
<name>A0A4J1Y9E3_STREE</name>